<sequence>MGLDGRTGVVTGAAGVPDDTLLGFLTPEVRAAVPAWTERLLATR</sequence>
<dbReference type="RefSeq" id="WP_306888233.1">
    <property type="nucleotide sequence ID" value="NZ_BMSM01000005.1"/>
</dbReference>
<comment type="caution">
    <text evidence="1">The sequence shown here is derived from an EMBL/GenBank/DDBJ whole genome shotgun (WGS) entry which is preliminary data.</text>
</comment>
<keyword evidence="2" id="KW-1185">Reference proteome</keyword>
<evidence type="ECO:0000313" key="1">
    <source>
        <dbReference type="EMBL" id="MDP9685589.1"/>
    </source>
</evidence>
<name>A0ABT9LQ00_STRGD</name>
<reference evidence="1 2" key="1">
    <citation type="submission" date="2023-07" db="EMBL/GenBank/DDBJ databases">
        <title>Sequencing the genomes of 1000 actinobacteria strains.</title>
        <authorList>
            <person name="Klenk H.-P."/>
        </authorList>
    </citation>
    <scope>NUCLEOTIDE SEQUENCE [LARGE SCALE GENOMIC DNA]</scope>
    <source>
        <strain evidence="1 2">DSM 40229</strain>
    </source>
</reference>
<dbReference type="Proteomes" id="UP001231675">
    <property type="component" value="Unassembled WGS sequence"/>
</dbReference>
<dbReference type="EMBL" id="JAURUD010000001">
    <property type="protein sequence ID" value="MDP9685589.1"/>
    <property type="molecule type" value="Genomic_DNA"/>
</dbReference>
<dbReference type="GeneID" id="91555071"/>
<organism evidence="1 2">
    <name type="scientific">Streptomyces griseoviridis</name>
    <dbReference type="NCBI Taxonomy" id="45398"/>
    <lineage>
        <taxon>Bacteria</taxon>
        <taxon>Bacillati</taxon>
        <taxon>Actinomycetota</taxon>
        <taxon>Actinomycetes</taxon>
        <taxon>Kitasatosporales</taxon>
        <taxon>Streptomycetaceae</taxon>
        <taxon>Streptomyces</taxon>
    </lineage>
</organism>
<proteinExistence type="predicted"/>
<accession>A0ABT9LQ00</accession>
<evidence type="ECO:0000313" key="2">
    <source>
        <dbReference type="Proteomes" id="UP001231675"/>
    </source>
</evidence>
<gene>
    <name evidence="1" type="ORF">J2S47_006091</name>
</gene>
<protein>
    <submittedName>
        <fullName evidence="1">Uncharacterized protein</fullName>
    </submittedName>
</protein>